<sequence length="526" mass="59411">MTFSQFLNSLSELYLSFSESLDCNHTLIYISVLWFLLLFFYFLVKISTFWENEPTQKIRAKWRRRGGIRKGRRYYQSEEEDKKMLISFLKSPIGRHHDSTRFRQLLCPDPSCEVCNNATTEMDQLLFSLAQEDAALSVPPLASIAPVTEPLFTESPAFSAVPPGYLIPLPLPEPFPPHPSIVSPNPVTPLGDFPSPSPWIHSLPPEPFPSWMSEMSVKHSTPQTLNFPSPPPHDSQRVETPLTLNTIFLDSSITQHINPTPDLAERVNPTKSVTCHHLPPTLSVSTPPDCTVTVTQPKSIFISSKPVLENSPQDRVHALSTHVPEGSNHPSPSSYFFCQKSRAKDSLPSTLARCDFHQEISGKNVRYDSEKDLDSYMMSPSGQSVSQQHLEDDLEIHLNKKFKEISDNRLPRTVYSSWYGIRQTVSVKSQTKVKQRSLPPSMDRAYCLNTSNELSFLESSAQQMLEAHITKFHMKMLWGLPAKVLESIEIFKQKDTSSHSMFSSNSSSLNHLFSKVDSKTGGFMPL</sequence>
<dbReference type="PANTHER" id="PTHR21859">
    <property type="entry name" value="ACROSOME-SPECIFIC PROTEIN"/>
    <property type="match status" value="1"/>
</dbReference>
<dbReference type="AlphaFoldDB" id="A0A834EPU2"/>
<dbReference type="Proteomes" id="UP000664940">
    <property type="component" value="Unassembled WGS sequence"/>
</dbReference>
<feature type="domain" description="SPATA31" evidence="7">
    <location>
        <begin position="357"/>
        <end position="418"/>
    </location>
</feature>
<evidence type="ECO:0008006" key="11">
    <source>
        <dbReference type="Google" id="ProtNLM"/>
    </source>
</evidence>
<name>A0A834EPU2_9CHIR</name>
<keyword evidence="3 6" id="KW-1133">Transmembrane helix</keyword>
<dbReference type="InterPro" id="IPR039509">
    <property type="entry name" value="SPATA31"/>
</dbReference>
<evidence type="ECO:0000256" key="6">
    <source>
        <dbReference type="SAM" id="Phobius"/>
    </source>
</evidence>
<accession>A0A834EPU2</accession>
<dbReference type="InterPro" id="IPR027970">
    <property type="entry name" value="SPATA31-like"/>
</dbReference>
<feature type="domain" description="SPATA31-like" evidence="8">
    <location>
        <begin position="59"/>
        <end position="146"/>
    </location>
</feature>
<evidence type="ECO:0000256" key="4">
    <source>
        <dbReference type="ARBA" id="ARBA00023136"/>
    </source>
</evidence>
<organism evidence="9 10">
    <name type="scientific">Phyllostomus discolor</name>
    <name type="common">pale spear-nosed bat</name>
    <dbReference type="NCBI Taxonomy" id="89673"/>
    <lineage>
        <taxon>Eukaryota</taxon>
        <taxon>Metazoa</taxon>
        <taxon>Chordata</taxon>
        <taxon>Craniata</taxon>
        <taxon>Vertebrata</taxon>
        <taxon>Euteleostomi</taxon>
        <taxon>Mammalia</taxon>
        <taxon>Eutheria</taxon>
        <taxon>Laurasiatheria</taxon>
        <taxon>Chiroptera</taxon>
        <taxon>Yangochiroptera</taxon>
        <taxon>Phyllostomidae</taxon>
        <taxon>Phyllostominae</taxon>
        <taxon>Phyllostomus</taxon>
    </lineage>
</organism>
<dbReference type="Pfam" id="PF14650">
    <property type="entry name" value="FAM75"/>
    <property type="match status" value="1"/>
</dbReference>
<keyword evidence="2 6" id="KW-0812">Transmembrane</keyword>
<reference evidence="9 10" key="1">
    <citation type="journal article" date="2020" name="Nature">
        <title>Six reference-quality genomes reveal evolution of bat adaptations.</title>
        <authorList>
            <person name="Jebb D."/>
            <person name="Huang Z."/>
            <person name="Pippel M."/>
            <person name="Hughes G.M."/>
            <person name="Lavrichenko K."/>
            <person name="Devanna P."/>
            <person name="Winkler S."/>
            <person name="Jermiin L.S."/>
            <person name="Skirmuntt E.C."/>
            <person name="Katzourakis A."/>
            <person name="Burkitt-Gray L."/>
            <person name="Ray D.A."/>
            <person name="Sullivan K.A.M."/>
            <person name="Roscito J.G."/>
            <person name="Kirilenko B.M."/>
            <person name="Davalos L.M."/>
            <person name="Corthals A.P."/>
            <person name="Power M.L."/>
            <person name="Jones G."/>
            <person name="Ransome R.D."/>
            <person name="Dechmann D.K.N."/>
            <person name="Locatelli A.G."/>
            <person name="Puechmaille S.J."/>
            <person name="Fedrigo O."/>
            <person name="Jarvis E.D."/>
            <person name="Hiller M."/>
            <person name="Vernes S.C."/>
            <person name="Myers E.W."/>
            <person name="Teeling E.C."/>
        </authorList>
    </citation>
    <scope>NUCLEOTIDE SEQUENCE [LARGE SCALE GENOMIC DNA]</scope>
    <source>
        <strain evidence="9">Bat1K_MPI-CBG_1</strain>
    </source>
</reference>
<evidence type="ECO:0000256" key="5">
    <source>
        <dbReference type="ARBA" id="ARBA00035009"/>
    </source>
</evidence>
<comment type="subcellular location">
    <subcellularLocation>
        <location evidence="1">Membrane</location>
        <topology evidence="1">Single-pass membrane protein</topology>
    </subcellularLocation>
</comment>
<proteinExistence type="inferred from homology"/>
<dbReference type="PANTHER" id="PTHR21859:SF12">
    <property type="entry name" value="SPERMATOGENESIS-ASSOCIATED PROTEIN 31D1"/>
    <property type="match status" value="1"/>
</dbReference>
<dbReference type="GO" id="GO:0016020">
    <property type="term" value="C:membrane"/>
    <property type="evidence" value="ECO:0007669"/>
    <property type="project" value="UniProtKB-SubCell"/>
</dbReference>
<gene>
    <name evidence="9" type="ORF">HJG60_009726</name>
</gene>
<dbReference type="EMBL" id="JABVXQ010000002">
    <property type="protein sequence ID" value="KAF6125201.1"/>
    <property type="molecule type" value="Genomic_DNA"/>
</dbReference>
<keyword evidence="4 6" id="KW-0472">Membrane</keyword>
<evidence type="ECO:0000313" key="9">
    <source>
        <dbReference type="EMBL" id="KAF6125201.1"/>
    </source>
</evidence>
<evidence type="ECO:0000259" key="8">
    <source>
        <dbReference type="Pfam" id="PF15371"/>
    </source>
</evidence>
<feature type="transmembrane region" description="Helical" evidence="6">
    <location>
        <begin position="26"/>
        <end position="44"/>
    </location>
</feature>
<comment type="similarity">
    <text evidence="5">Belongs to the SPATA31 family.</text>
</comment>
<evidence type="ECO:0000256" key="3">
    <source>
        <dbReference type="ARBA" id="ARBA00022989"/>
    </source>
</evidence>
<dbReference type="Pfam" id="PF15371">
    <property type="entry name" value="DUF4599"/>
    <property type="match status" value="1"/>
</dbReference>
<evidence type="ECO:0000256" key="2">
    <source>
        <dbReference type="ARBA" id="ARBA00022692"/>
    </source>
</evidence>
<evidence type="ECO:0000313" key="10">
    <source>
        <dbReference type="Proteomes" id="UP000664940"/>
    </source>
</evidence>
<comment type="caution">
    <text evidence="9">The sequence shown here is derived from an EMBL/GenBank/DDBJ whole genome shotgun (WGS) entry which is preliminary data.</text>
</comment>
<protein>
    <recommendedName>
        <fullName evidence="11">Spermatogenesis-associated protein 31D3-like</fullName>
    </recommendedName>
</protein>
<evidence type="ECO:0000259" key="7">
    <source>
        <dbReference type="Pfam" id="PF14650"/>
    </source>
</evidence>
<evidence type="ECO:0000256" key="1">
    <source>
        <dbReference type="ARBA" id="ARBA00004167"/>
    </source>
</evidence>